<dbReference type="EnsemblPlants" id="ORUFI02G15880.1">
    <property type="protein sequence ID" value="ORUFI02G15880.1"/>
    <property type="gene ID" value="ORUFI02G15880"/>
</dbReference>
<dbReference type="Proteomes" id="UP000008022">
    <property type="component" value="Unassembled WGS sequence"/>
</dbReference>
<accession>A0A0E0NED0</accession>
<evidence type="ECO:0000313" key="2">
    <source>
        <dbReference type="Proteomes" id="UP000008022"/>
    </source>
</evidence>
<reference evidence="1" key="2">
    <citation type="submission" date="2015-06" db="UniProtKB">
        <authorList>
            <consortium name="EnsemblPlants"/>
        </authorList>
    </citation>
    <scope>IDENTIFICATION</scope>
</reference>
<dbReference type="Gramene" id="ORUFI02G15880.1">
    <property type="protein sequence ID" value="ORUFI02G15880.1"/>
    <property type="gene ID" value="ORUFI02G15880"/>
</dbReference>
<reference evidence="2" key="1">
    <citation type="submission" date="2013-06" db="EMBL/GenBank/DDBJ databases">
        <authorList>
            <person name="Zhao Q."/>
        </authorList>
    </citation>
    <scope>NUCLEOTIDE SEQUENCE</scope>
    <source>
        <strain evidence="2">cv. W1943</strain>
    </source>
</reference>
<proteinExistence type="predicted"/>
<keyword evidence="2" id="KW-1185">Reference proteome</keyword>
<protein>
    <submittedName>
        <fullName evidence="1">Uncharacterized protein</fullName>
    </submittedName>
</protein>
<evidence type="ECO:0000313" key="1">
    <source>
        <dbReference type="EnsemblPlants" id="ORUFI02G15880.1"/>
    </source>
</evidence>
<organism evidence="1 2">
    <name type="scientific">Oryza rufipogon</name>
    <name type="common">Brownbeard rice</name>
    <name type="synonym">Asian wild rice</name>
    <dbReference type="NCBI Taxonomy" id="4529"/>
    <lineage>
        <taxon>Eukaryota</taxon>
        <taxon>Viridiplantae</taxon>
        <taxon>Streptophyta</taxon>
        <taxon>Embryophyta</taxon>
        <taxon>Tracheophyta</taxon>
        <taxon>Spermatophyta</taxon>
        <taxon>Magnoliopsida</taxon>
        <taxon>Liliopsida</taxon>
        <taxon>Poales</taxon>
        <taxon>Poaceae</taxon>
        <taxon>BOP clade</taxon>
        <taxon>Oryzoideae</taxon>
        <taxon>Oryzeae</taxon>
        <taxon>Oryzinae</taxon>
        <taxon>Oryza</taxon>
    </lineage>
</organism>
<dbReference type="AlphaFoldDB" id="A0A0E0NED0"/>
<dbReference type="HOGENOM" id="CLU_2112818_0_0_1"/>
<name>A0A0E0NED0_ORYRU</name>
<sequence>MGIVRNSCGLQCGSVQWPSKPSPTKTRRRTTKQQSYTFRGYCKINWRTATAAATWWPGAVALLMYRENGNGTGFLLLVQMDLQSNQMPCHEKEEVAWPAEVATDVLAISGKVEARAAGFSIL</sequence>